<dbReference type="EMBL" id="VFJC01000005">
    <property type="protein sequence ID" value="KAB5579432.1"/>
    <property type="molecule type" value="Genomic_DNA"/>
</dbReference>
<comment type="caution">
    <text evidence="2">The sequence shown here is derived from an EMBL/GenBank/DDBJ whole genome shotgun (WGS) entry which is preliminary data.</text>
</comment>
<accession>A0A5N5PIJ5</accession>
<sequence>MSRLVLSLTAHCMPPHLVLAVLLSLPPPSVITRCVLIQKKQLNLTPNAKAVSHWELNLTGRRVPIASLLFQ</sequence>
<gene>
    <name evidence="2" type="ORF">PHYPO_G00195000</name>
</gene>
<evidence type="ECO:0000256" key="1">
    <source>
        <dbReference type="SAM" id="SignalP"/>
    </source>
</evidence>
<protein>
    <recommendedName>
        <fullName evidence="4">Secreted protein</fullName>
    </recommendedName>
</protein>
<name>A0A5N5PIJ5_PANHP</name>
<dbReference type="Proteomes" id="UP000327468">
    <property type="component" value="Chromosome 4"/>
</dbReference>
<keyword evidence="3" id="KW-1185">Reference proteome</keyword>
<proteinExistence type="predicted"/>
<dbReference type="AlphaFoldDB" id="A0A5N5PIJ5"/>
<evidence type="ECO:0000313" key="2">
    <source>
        <dbReference type="EMBL" id="KAB5579432.1"/>
    </source>
</evidence>
<feature type="chain" id="PRO_5024333461" description="Secreted protein" evidence="1">
    <location>
        <begin position="21"/>
        <end position="71"/>
    </location>
</feature>
<feature type="signal peptide" evidence="1">
    <location>
        <begin position="1"/>
        <end position="20"/>
    </location>
</feature>
<organism evidence="2 3">
    <name type="scientific">Pangasianodon hypophthalmus</name>
    <name type="common">Striped catfish</name>
    <name type="synonym">Helicophagus hypophthalmus</name>
    <dbReference type="NCBI Taxonomy" id="310915"/>
    <lineage>
        <taxon>Eukaryota</taxon>
        <taxon>Metazoa</taxon>
        <taxon>Chordata</taxon>
        <taxon>Craniata</taxon>
        <taxon>Vertebrata</taxon>
        <taxon>Euteleostomi</taxon>
        <taxon>Actinopterygii</taxon>
        <taxon>Neopterygii</taxon>
        <taxon>Teleostei</taxon>
        <taxon>Ostariophysi</taxon>
        <taxon>Siluriformes</taxon>
        <taxon>Pangasiidae</taxon>
        <taxon>Pangasianodon</taxon>
    </lineage>
</organism>
<evidence type="ECO:0008006" key="4">
    <source>
        <dbReference type="Google" id="ProtNLM"/>
    </source>
</evidence>
<keyword evidence="1" id="KW-0732">Signal</keyword>
<evidence type="ECO:0000313" key="3">
    <source>
        <dbReference type="Proteomes" id="UP000327468"/>
    </source>
</evidence>
<reference evidence="2 3" key="1">
    <citation type="submission" date="2019-06" db="EMBL/GenBank/DDBJ databases">
        <title>A chromosome-scale genome assembly of the striped catfish, Pangasianodon hypophthalmus.</title>
        <authorList>
            <person name="Wen M."/>
            <person name="Zahm M."/>
            <person name="Roques C."/>
            <person name="Cabau C."/>
            <person name="Klopp C."/>
            <person name="Donnadieu C."/>
            <person name="Jouanno E."/>
            <person name="Avarre J.-C."/>
            <person name="Campet M."/>
            <person name="Ha T.T.T."/>
            <person name="Dugue R."/>
            <person name="Lampietro C."/>
            <person name="Louis A."/>
            <person name="Herpin A."/>
            <person name="Echchiki A."/>
            <person name="Berthelot C."/>
            <person name="Parey E."/>
            <person name="Roest-Crollius H."/>
            <person name="Braasch I."/>
            <person name="Postlethwait J."/>
            <person name="Bobe J."/>
            <person name="Montfort J."/>
            <person name="Bouchez O."/>
            <person name="Begum T."/>
            <person name="Schartl M."/>
            <person name="Guiguen Y."/>
        </authorList>
    </citation>
    <scope>NUCLEOTIDE SEQUENCE [LARGE SCALE GENOMIC DNA]</scope>
    <source>
        <strain evidence="2 3">Indonesia</strain>
        <tissue evidence="2">Blood</tissue>
    </source>
</reference>